<dbReference type="EMBL" id="FTNO01000003">
    <property type="protein sequence ID" value="SIR68075.1"/>
    <property type="molecule type" value="Genomic_DNA"/>
</dbReference>
<accession>A0A1N7CX73</accession>
<dbReference type="Proteomes" id="UP000186914">
    <property type="component" value="Unassembled WGS sequence"/>
</dbReference>
<sequence>MKKRLVDEKNKKNSWRAVTAARRWDEFTTSRKYGSGIFWTRADLKEATTAIDGEKPHGTTITRVWDALVELGGSDVVKKERRVSQKQEKVKIVAMDMATADGLNEMRYHEFDLLEDGTVTGVTQHSRDDLLNRAAFVCSRASLYRPAIGLGAVRVCRFVIS</sequence>
<evidence type="ECO:0000313" key="1">
    <source>
        <dbReference type="EMBL" id="SIR68075.1"/>
    </source>
</evidence>
<protein>
    <submittedName>
        <fullName evidence="1">Uncharacterized protein</fullName>
    </submittedName>
</protein>
<gene>
    <name evidence="1" type="ORF">SAMN05421858_3313</name>
</gene>
<keyword evidence="2" id="KW-1185">Reference proteome</keyword>
<organism evidence="1 2">
    <name type="scientific">Haladaptatus litoreus</name>
    <dbReference type="NCBI Taxonomy" id="553468"/>
    <lineage>
        <taxon>Archaea</taxon>
        <taxon>Methanobacteriati</taxon>
        <taxon>Methanobacteriota</taxon>
        <taxon>Stenosarchaea group</taxon>
        <taxon>Halobacteria</taxon>
        <taxon>Halobacteriales</taxon>
        <taxon>Haladaptataceae</taxon>
        <taxon>Haladaptatus</taxon>
    </lineage>
</organism>
<evidence type="ECO:0000313" key="2">
    <source>
        <dbReference type="Proteomes" id="UP000186914"/>
    </source>
</evidence>
<proteinExistence type="predicted"/>
<dbReference type="AlphaFoldDB" id="A0A1N7CX73"/>
<reference evidence="2" key="1">
    <citation type="submission" date="2017-01" db="EMBL/GenBank/DDBJ databases">
        <authorList>
            <person name="Varghese N."/>
            <person name="Submissions S."/>
        </authorList>
    </citation>
    <scope>NUCLEOTIDE SEQUENCE [LARGE SCALE GENOMIC DNA]</scope>
    <source>
        <strain evidence="2">CGMCC 1.7737</strain>
    </source>
</reference>
<name>A0A1N7CX73_9EURY</name>